<name>Q7MQA2_VIBVY</name>
<evidence type="ECO:0000313" key="1">
    <source>
        <dbReference type="EMBL" id="BAC92870.1"/>
    </source>
</evidence>
<reference evidence="1 2" key="1">
    <citation type="journal article" date="2003" name="Genome Res.">
        <title>Comparative genome analysis of Vibrio vulnificus, a marine pathogen.</title>
        <authorList>
            <person name="Chen C.Y."/>
            <person name="Wu K.M."/>
            <person name="Chang Y.C."/>
            <person name="Chang C.H."/>
            <person name="Tsai H.C."/>
            <person name="Liao T.L."/>
            <person name="Liu Y.M."/>
            <person name="Chen H.J."/>
            <person name="Shen A.B."/>
            <person name="Li J.C."/>
            <person name="Su T.L."/>
            <person name="Shao C.P."/>
            <person name="Lee C.T."/>
            <person name="Hor L.I."/>
            <person name="Tsai S.F."/>
        </authorList>
    </citation>
    <scope>NUCLEOTIDE SEQUENCE [LARGE SCALE GENOMIC DNA]</scope>
    <source>
        <strain evidence="1 2">YJ016</strain>
    </source>
</reference>
<proteinExistence type="predicted"/>
<dbReference type="HOGENOM" id="CLU_3223795_0_0_6"/>
<dbReference type="EMBL" id="BA000037">
    <property type="protein sequence ID" value="BAC92870.1"/>
    <property type="molecule type" value="Genomic_DNA"/>
</dbReference>
<evidence type="ECO:0000313" key="2">
    <source>
        <dbReference type="Proteomes" id="UP000002675"/>
    </source>
</evidence>
<accession>Q7MQA2</accession>
<dbReference type="AlphaFoldDB" id="Q7MQA2"/>
<organism evidence="1 2">
    <name type="scientific">Vibrio vulnificus (strain YJ016)</name>
    <dbReference type="NCBI Taxonomy" id="196600"/>
    <lineage>
        <taxon>Bacteria</taxon>
        <taxon>Pseudomonadati</taxon>
        <taxon>Pseudomonadota</taxon>
        <taxon>Gammaproteobacteria</taxon>
        <taxon>Vibrionales</taxon>
        <taxon>Vibrionaceae</taxon>
        <taxon>Vibrio</taxon>
    </lineage>
</organism>
<gene>
    <name evidence="1" type="ordered locus">VV0106</name>
</gene>
<protein>
    <submittedName>
        <fullName evidence="1">Uncharacterized protein</fullName>
    </submittedName>
</protein>
<sequence length="44" mass="4756">MSGVGGSYCSFGLIVVFFDGADLKFKKVNRGCMGDLSLDEKTMM</sequence>
<dbReference type="KEGG" id="vvy:VV0106"/>
<dbReference type="Proteomes" id="UP000002675">
    <property type="component" value="Chromosome I"/>
</dbReference>